<dbReference type="PANTHER" id="PTHR37981:SF1">
    <property type="entry name" value="SGNH HYDROLASE-TYPE ESTERASE DOMAIN-CONTAINING PROTEIN"/>
    <property type="match status" value="1"/>
</dbReference>
<dbReference type="Gene3D" id="3.40.50.1110">
    <property type="entry name" value="SGNH hydrolase"/>
    <property type="match status" value="1"/>
</dbReference>
<dbReference type="GO" id="GO:0004806">
    <property type="term" value="F:triacylglycerol lipase activity"/>
    <property type="evidence" value="ECO:0007669"/>
    <property type="project" value="TreeGrafter"/>
</dbReference>
<feature type="domain" description="SGNH hydrolase-type esterase" evidence="4">
    <location>
        <begin position="43"/>
        <end position="267"/>
    </location>
</feature>
<dbReference type="InterPro" id="IPR037460">
    <property type="entry name" value="SEST-like"/>
</dbReference>
<evidence type="ECO:0000313" key="5">
    <source>
        <dbReference type="EMBL" id="MBB3093804.1"/>
    </source>
</evidence>
<feature type="signal peptide" evidence="3">
    <location>
        <begin position="1"/>
        <end position="23"/>
    </location>
</feature>
<evidence type="ECO:0000256" key="2">
    <source>
        <dbReference type="PIRSR" id="PIRSR637460-2"/>
    </source>
</evidence>
<feature type="active site" evidence="1">
    <location>
        <position position="259"/>
    </location>
</feature>
<dbReference type="EMBL" id="JACHXF010000002">
    <property type="protein sequence ID" value="MBB3093804.1"/>
    <property type="molecule type" value="Genomic_DNA"/>
</dbReference>
<dbReference type="RefSeq" id="WP_183217810.1">
    <property type="nucleotide sequence ID" value="NZ_BMPW01000002.1"/>
</dbReference>
<proteinExistence type="predicted"/>
<dbReference type="AlphaFoldDB" id="A0A7W5FCW5"/>
<keyword evidence="2" id="KW-1015">Disulfide bond</keyword>
<evidence type="ECO:0000259" key="4">
    <source>
        <dbReference type="Pfam" id="PF13472"/>
    </source>
</evidence>
<feature type="disulfide bond" evidence="2">
    <location>
        <begin position="132"/>
        <end position="140"/>
    </location>
</feature>
<gene>
    <name evidence="5" type="ORF">FHR83_001453</name>
</gene>
<dbReference type="PANTHER" id="PTHR37981">
    <property type="entry name" value="LIPASE 2"/>
    <property type="match status" value="1"/>
</dbReference>
<dbReference type="SUPFAM" id="SSF52266">
    <property type="entry name" value="SGNH hydrolase"/>
    <property type="match status" value="1"/>
</dbReference>
<feature type="disulfide bond" evidence="2">
    <location>
        <begin position="62"/>
        <end position="91"/>
    </location>
</feature>
<accession>A0A7W5FCW5</accession>
<dbReference type="PROSITE" id="PS51257">
    <property type="entry name" value="PROKAR_LIPOPROTEIN"/>
    <property type="match status" value="1"/>
</dbReference>
<dbReference type="InterPro" id="IPR036514">
    <property type="entry name" value="SGNH_hydro_sf"/>
</dbReference>
<keyword evidence="6" id="KW-1185">Reference proteome</keyword>
<sequence>MRGRWTAAVAGGLALLTAVTVSACSGAEGAAAEKAVEARDYVALGDSYAAGVGAGNYGDTECKQSKDGGYPQLWVKARAATPFGAVTDATCGGAVIDDVQFNQLTELDENTGWVTLTVGGNDAGWFSVLQQCMFGDGATCRTSVDKAATSFETTMPARLDTLYQAIRNRAPNAKVYVAGYPHLVADPGGTGVSCDSLTDAHRKALNAGADTLNELIKARVAAHQGFTFVDVREAFKGHEACTREPWIHSVRDDLSESYHPTADGYQAYLKELVAVTG</sequence>
<dbReference type="CDD" id="cd01823">
    <property type="entry name" value="SEST_like"/>
    <property type="match status" value="1"/>
</dbReference>
<feature type="disulfide bond" evidence="2">
    <location>
        <begin position="194"/>
        <end position="241"/>
    </location>
</feature>
<name>A0A7W5FCW5_9ACTN</name>
<protein>
    <submittedName>
        <fullName evidence="5">Lysophospholipase L1-like esterase</fullName>
    </submittedName>
</protein>
<feature type="chain" id="PRO_5030518102" evidence="3">
    <location>
        <begin position="24"/>
        <end position="277"/>
    </location>
</feature>
<dbReference type="Pfam" id="PF13472">
    <property type="entry name" value="Lipase_GDSL_2"/>
    <property type="match status" value="1"/>
</dbReference>
<evidence type="ECO:0000256" key="3">
    <source>
        <dbReference type="SAM" id="SignalP"/>
    </source>
</evidence>
<reference evidence="5 6" key="1">
    <citation type="submission" date="2020-08" db="EMBL/GenBank/DDBJ databases">
        <title>Genomic Encyclopedia of Type Strains, Phase III (KMG-III): the genomes of soil and plant-associated and newly described type strains.</title>
        <authorList>
            <person name="Whitman W."/>
        </authorList>
    </citation>
    <scope>NUCLEOTIDE SEQUENCE [LARGE SCALE GENOMIC DNA]</scope>
    <source>
        <strain evidence="5 6">CECT 3287</strain>
    </source>
</reference>
<dbReference type="Proteomes" id="UP000590749">
    <property type="component" value="Unassembled WGS sequence"/>
</dbReference>
<evidence type="ECO:0000256" key="1">
    <source>
        <dbReference type="PIRSR" id="PIRSR637460-1"/>
    </source>
</evidence>
<dbReference type="GO" id="GO:0019433">
    <property type="term" value="P:triglyceride catabolic process"/>
    <property type="evidence" value="ECO:0007669"/>
    <property type="project" value="TreeGrafter"/>
</dbReference>
<keyword evidence="3" id="KW-0732">Signal</keyword>
<dbReference type="InterPro" id="IPR013830">
    <property type="entry name" value="SGNH_hydro"/>
</dbReference>
<comment type="caution">
    <text evidence="5">The sequence shown here is derived from an EMBL/GenBank/DDBJ whole genome shotgun (WGS) entry which is preliminary data.</text>
</comment>
<evidence type="ECO:0000313" key="6">
    <source>
        <dbReference type="Proteomes" id="UP000590749"/>
    </source>
</evidence>
<organism evidence="5 6">
    <name type="scientific">Actinoplanes campanulatus</name>
    <dbReference type="NCBI Taxonomy" id="113559"/>
    <lineage>
        <taxon>Bacteria</taxon>
        <taxon>Bacillati</taxon>
        <taxon>Actinomycetota</taxon>
        <taxon>Actinomycetes</taxon>
        <taxon>Micromonosporales</taxon>
        <taxon>Micromonosporaceae</taxon>
        <taxon>Actinoplanes</taxon>
    </lineage>
</organism>
<feature type="active site" description="Nucleophile" evidence="1">
    <location>
        <position position="47"/>
    </location>
</feature>